<evidence type="ECO:0000256" key="3">
    <source>
        <dbReference type="ARBA" id="ARBA00022692"/>
    </source>
</evidence>
<keyword evidence="5" id="KW-0915">Sodium</keyword>
<evidence type="ECO:0000256" key="8">
    <source>
        <dbReference type="ARBA" id="ARBA00023201"/>
    </source>
</evidence>
<evidence type="ECO:0000313" key="14">
    <source>
        <dbReference type="Proteomes" id="UP000054498"/>
    </source>
</evidence>
<feature type="domain" description="Cation/H+ exchanger transmembrane" evidence="12">
    <location>
        <begin position="1"/>
        <end position="91"/>
    </location>
</feature>
<keyword evidence="7 11" id="KW-0472">Membrane</keyword>
<evidence type="ECO:0000256" key="10">
    <source>
        <dbReference type="ARBA" id="ARBA00047912"/>
    </source>
</evidence>
<comment type="subcellular location">
    <subcellularLocation>
        <location evidence="1">Membrane</location>
        <topology evidence="1">Multi-pass membrane protein</topology>
    </subcellularLocation>
</comment>
<sequence>MGAIFAATDSVATLQVLDATTMPSLFSLVFGEGVINDAVSVVLLGAIDRSTKDGAWTGGFVFNFAFLLVCSFSLGALVGLGIAWLLKTTTFSGPHQV</sequence>
<dbReference type="PANTHER" id="PTHR10110:SF197">
    <property type="entry name" value="SODIUM_HYDROGEN EXCHANGER"/>
    <property type="match status" value="1"/>
</dbReference>
<evidence type="ECO:0000256" key="6">
    <source>
        <dbReference type="ARBA" id="ARBA00023065"/>
    </source>
</evidence>
<comment type="catalytic activity">
    <reaction evidence="10">
        <text>K(+)(in) + H(+)(out) = K(+)(out) + H(+)(in)</text>
        <dbReference type="Rhea" id="RHEA:29467"/>
        <dbReference type="ChEBI" id="CHEBI:15378"/>
        <dbReference type="ChEBI" id="CHEBI:29103"/>
    </reaction>
</comment>
<dbReference type="GO" id="GO:0005886">
    <property type="term" value="C:plasma membrane"/>
    <property type="evidence" value="ECO:0007669"/>
    <property type="project" value="TreeGrafter"/>
</dbReference>
<name>A0A0D2N2T9_9CHLO</name>
<dbReference type="KEGG" id="mng:MNEG_1269"/>
<dbReference type="RefSeq" id="XP_013905711.1">
    <property type="nucleotide sequence ID" value="XM_014050257.1"/>
</dbReference>
<evidence type="ECO:0000256" key="1">
    <source>
        <dbReference type="ARBA" id="ARBA00004141"/>
    </source>
</evidence>
<evidence type="ECO:0000256" key="7">
    <source>
        <dbReference type="ARBA" id="ARBA00023136"/>
    </source>
</evidence>
<gene>
    <name evidence="13" type="ORF">MNEG_1269</name>
</gene>
<dbReference type="EMBL" id="KK100342">
    <property type="protein sequence ID" value="KIZ06692.1"/>
    <property type="molecule type" value="Genomic_DNA"/>
</dbReference>
<dbReference type="STRING" id="145388.A0A0D2N2T9"/>
<dbReference type="PANTHER" id="PTHR10110">
    <property type="entry name" value="SODIUM/HYDROGEN EXCHANGER"/>
    <property type="match status" value="1"/>
</dbReference>
<protein>
    <submittedName>
        <fullName evidence="13">Sodium/hydrogen exchanger 3</fullName>
    </submittedName>
</protein>
<keyword evidence="3 11" id="KW-0812">Transmembrane</keyword>
<dbReference type="GO" id="GO:0098719">
    <property type="term" value="P:sodium ion import across plasma membrane"/>
    <property type="evidence" value="ECO:0007669"/>
    <property type="project" value="TreeGrafter"/>
</dbReference>
<dbReference type="GO" id="GO:0051453">
    <property type="term" value="P:regulation of intracellular pH"/>
    <property type="evidence" value="ECO:0007669"/>
    <property type="project" value="TreeGrafter"/>
</dbReference>
<keyword evidence="14" id="KW-1185">Reference proteome</keyword>
<evidence type="ECO:0000313" key="13">
    <source>
        <dbReference type="EMBL" id="KIZ06692.1"/>
    </source>
</evidence>
<organism evidence="13 14">
    <name type="scientific">Monoraphidium neglectum</name>
    <dbReference type="NCBI Taxonomy" id="145388"/>
    <lineage>
        <taxon>Eukaryota</taxon>
        <taxon>Viridiplantae</taxon>
        <taxon>Chlorophyta</taxon>
        <taxon>core chlorophytes</taxon>
        <taxon>Chlorophyceae</taxon>
        <taxon>CS clade</taxon>
        <taxon>Sphaeropleales</taxon>
        <taxon>Selenastraceae</taxon>
        <taxon>Monoraphidium</taxon>
    </lineage>
</organism>
<evidence type="ECO:0000256" key="9">
    <source>
        <dbReference type="ARBA" id="ARBA00047524"/>
    </source>
</evidence>
<feature type="transmembrane region" description="Helical" evidence="11">
    <location>
        <begin position="25"/>
        <end position="47"/>
    </location>
</feature>
<reference evidence="13 14" key="1">
    <citation type="journal article" date="2013" name="BMC Genomics">
        <title>Reconstruction of the lipid metabolism for the microalga Monoraphidium neglectum from its genome sequence reveals characteristics suitable for biofuel production.</title>
        <authorList>
            <person name="Bogen C."/>
            <person name="Al-Dilaimi A."/>
            <person name="Albersmeier A."/>
            <person name="Wichmann J."/>
            <person name="Grundmann M."/>
            <person name="Rupp O."/>
            <person name="Lauersen K.J."/>
            <person name="Blifernez-Klassen O."/>
            <person name="Kalinowski J."/>
            <person name="Goesmann A."/>
            <person name="Mussgnug J.H."/>
            <person name="Kruse O."/>
        </authorList>
    </citation>
    <scope>NUCLEOTIDE SEQUENCE [LARGE SCALE GENOMIC DNA]</scope>
    <source>
        <strain evidence="13 14">SAG 48.87</strain>
    </source>
</reference>
<evidence type="ECO:0000256" key="2">
    <source>
        <dbReference type="ARBA" id="ARBA00022448"/>
    </source>
</evidence>
<accession>A0A0D2N2T9</accession>
<dbReference type="AlphaFoldDB" id="A0A0D2N2T9"/>
<dbReference type="Gene3D" id="6.10.140.1330">
    <property type="match status" value="1"/>
</dbReference>
<dbReference type="Proteomes" id="UP000054498">
    <property type="component" value="Unassembled WGS sequence"/>
</dbReference>
<evidence type="ECO:0000256" key="11">
    <source>
        <dbReference type="SAM" id="Phobius"/>
    </source>
</evidence>
<evidence type="ECO:0000259" key="12">
    <source>
        <dbReference type="Pfam" id="PF00999"/>
    </source>
</evidence>
<keyword evidence="2" id="KW-0813">Transport</keyword>
<dbReference type="Pfam" id="PF00999">
    <property type="entry name" value="Na_H_Exchanger"/>
    <property type="match status" value="1"/>
</dbReference>
<dbReference type="GO" id="GO:0015386">
    <property type="term" value="F:potassium:proton antiporter activity"/>
    <property type="evidence" value="ECO:0007669"/>
    <property type="project" value="TreeGrafter"/>
</dbReference>
<evidence type="ECO:0000256" key="5">
    <source>
        <dbReference type="ARBA" id="ARBA00023053"/>
    </source>
</evidence>
<comment type="catalytic activity">
    <reaction evidence="9">
        <text>Na(+)(in) + H(+)(out) = Na(+)(out) + H(+)(in)</text>
        <dbReference type="Rhea" id="RHEA:29419"/>
        <dbReference type="ChEBI" id="CHEBI:15378"/>
        <dbReference type="ChEBI" id="CHEBI:29101"/>
    </reaction>
</comment>
<keyword evidence="4 11" id="KW-1133">Transmembrane helix</keyword>
<dbReference type="InterPro" id="IPR006153">
    <property type="entry name" value="Cation/H_exchanger_TM"/>
</dbReference>
<dbReference type="OrthoDB" id="196264at2759"/>
<evidence type="ECO:0000256" key="4">
    <source>
        <dbReference type="ARBA" id="ARBA00022989"/>
    </source>
</evidence>
<feature type="transmembrane region" description="Helical" evidence="11">
    <location>
        <begin position="59"/>
        <end position="86"/>
    </location>
</feature>
<dbReference type="GO" id="GO:0015385">
    <property type="term" value="F:sodium:proton antiporter activity"/>
    <property type="evidence" value="ECO:0007669"/>
    <property type="project" value="InterPro"/>
</dbReference>
<dbReference type="GeneID" id="25730077"/>
<proteinExistence type="predicted"/>
<keyword evidence="8" id="KW-0739">Sodium transport</keyword>
<dbReference type="InterPro" id="IPR018422">
    <property type="entry name" value="Cation/H_exchanger_CPA1"/>
</dbReference>
<keyword evidence="6" id="KW-0406">Ion transport</keyword>